<dbReference type="SUPFAM" id="SSF47473">
    <property type="entry name" value="EF-hand"/>
    <property type="match status" value="1"/>
</dbReference>
<reference evidence="1" key="1">
    <citation type="submission" date="2021-02" db="EMBL/GenBank/DDBJ databases">
        <authorList>
            <person name="Nowell W R."/>
        </authorList>
    </citation>
    <scope>NUCLEOTIDE SEQUENCE</scope>
</reference>
<organism evidence="1 3">
    <name type="scientific">Didymodactylos carnosus</name>
    <dbReference type="NCBI Taxonomy" id="1234261"/>
    <lineage>
        <taxon>Eukaryota</taxon>
        <taxon>Metazoa</taxon>
        <taxon>Spiralia</taxon>
        <taxon>Gnathifera</taxon>
        <taxon>Rotifera</taxon>
        <taxon>Eurotatoria</taxon>
        <taxon>Bdelloidea</taxon>
        <taxon>Philodinida</taxon>
        <taxon>Philodinidae</taxon>
        <taxon>Didymodactylos</taxon>
    </lineage>
</organism>
<evidence type="ECO:0000313" key="2">
    <source>
        <dbReference type="EMBL" id="CAF4290538.1"/>
    </source>
</evidence>
<gene>
    <name evidence="1" type="ORF">GPM918_LOCUS33047</name>
    <name evidence="2" type="ORF">SRO942_LOCUS33725</name>
</gene>
<evidence type="ECO:0008006" key="4">
    <source>
        <dbReference type="Google" id="ProtNLM"/>
    </source>
</evidence>
<dbReference type="Proteomes" id="UP000681722">
    <property type="component" value="Unassembled WGS sequence"/>
</dbReference>
<dbReference type="Proteomes" id="UP000663829">
    <property type="component" value="Unassembled WGS sequence"/>
</dbReference>
<keyword evidence="3" id="KW-1185">Reference proteome</keyword>
<proteinExistence type="predicted"/>
<accession>A0A815KJ44</accession>
<name>A0A815KJ44_9BILA</name>
<dbReference type="EMBL" id="CAJNOQ010017284">
    <property type="protein sequence ID" value="CAF1396333.1"/>
    <property type="molecule type" value="Genomic_DNA"/>
</dbReference>
<comment type="caution">
    <text evidence="1">The sequence shown here is derived from an EMBL/GenBank/DDBJ whole genome shotgun (WGS) entry which is preliminary data.</text>
</comment>
<sequence length="176" mass="20800">MYTKFCLEYRGRIQVNDIEITENYYKEKNMIENVKLTWNNFLKVLRTILLSDPNENEIDEAFYIMKNSSGKIDTKQVIQCLLFIRPSLVKKQQELETVEEIEREEENVNPLTSNEFDSIIKKSTFRSILCSHHGSIQTFYNDLKDIRGNSWLNTDENLKTIKGFKLFCIENKKGLL</sequence>
<evidence type="ECO:0000313" key="1">
    <source>
        <dbReference type="EMBL" id="CAF1396333.1"/>
    </source>
</evidence>
<evidence type="ECO:0000313" key="3">
    <source>
        <dbReference type="Proteomes" id="UP000663829"/>
    </source>
</evidence>
<dbReference type="EMBL" id="CAJOBC010082701">
    <property type="protein sequence ID" value="CAF4290538.1"/>
    <property type="molecule type" value="Genomic_DNA"/>
</dbReference>
<protein>
    <recommendedName>
        <fullName evidence="4">EF-hand domain-containing protein</fullName>
    </recommendedName>
</protein>
<dbReference type="InterPro" id="IPR011992">
    <property type="entry name" value="EF-hand-dom_pair"/>
</dbReference>
<dbReference type="AlphaFoldDB" id="A0A815KJ44"/>